<evidence type="ECO:0000313" key="2">
    <source>
        <dbReference type="Proteomes" id="UP000196239"/>
    </source>
</evidence>
<gene>
    <name evidence="1" type="ORF">NDEV_0728</name>
</gene>
<evidence type="ECO:0000313" key="1">
    <source>
        <dbReference type="EMBL" id="CUR51493.1"/>
    </source>
</evidence>
<proteinExistence type="predicted"/>
<name>A0A128A294_9ARCH</name>
<keyword evidence="2" id="KW-1185">Reference proteome</keyword>
<accession>A0A128A294</accession>
<sequence length="111" mass="12206">MKCESGTCNTEEATCSCTSEMECNDCGCGTADPVAQSMELLHKAFHDALYQAHVERLKKRIDAAFGPALDKASDAMIETAAKVWQSNLVQSEAKKELESKLQKIFSETSKR</sequence>
<dbReference type="KEGG" id="ndv:NDEV_0728"/>
<dbReference type="Proteomes" id="UP000196239">
    <property type="component" value="Chromosome 1"/>
</dbReference>
<dbReference type="AlphaFoldDB" id="A0A128A294"/>
<organism evidence="1 2">
    <name type="scientific">Nitrosotalea devaniterrae</name>
    <dbReference type="NCBI Taxonomy" id="1078905"/>
    <lineage>
        <taxon>Archaea</taxon>
        <taxon>Nitrososphaerota</taxon>
        <taxon>Nitrososphaeria</taxon>
        <taxon>Nitrosotaleales</taxon>
        <taxon>Nitrosotaleaceae</taxon>
        <taxon>Nitrosotalea</taxon>
    </lineage>
</organism>
<dbReference type="EMBL" id="LN890280">
    <property type="protein sequence ID" value="CUR51493.1"/>
    <property type="molecule type" value="Genomic_DNA"/>
</dbReference>
<reference evidence="2" key="1">
    <citation type="submission" date="2015-10" db="EMBL/GenBank/DDBJ databases">
        <authorList>
            <person name="Lehtovirta-Morley L.E."/>
            <person name="Vieille C."/>
        </authorList>
    </citation>
    <scope>NUCLEOTIDE SEQUENCE [LARGE SCALE GENOMIC DNA]</scope>
</reference>
<protein>
    <submittedName>
        <fullName evidence="1">Uncharacterized protein</fullName>
    </submittedName>
</protein>